<evidence type="ECO:0000256" key="19">
    <source>
        <dbReference type="SAM" id="MobiDB-lite"/>
    </source>
</evidence>
<evidence type="ECO:0000256" key="12">
    <source>
        <dbReference type="ARBA" id="ARBA00022884"/>
    </source>
</evidence>
<dbReference type="GO" id="GO:0005737">
    <property type="term" value="C:cytoplasm"/>
    <property type="evidence" value="ECO:0007669"/>
    <property type="project" value="UniProtKB-SubCell"/>
</dbReference>
<dbReference type="InterPro" id="IPR000225">
    <property type="entry name" value="Armadillo"/>
</dbReference>
<dbReference type="SMART" id="SM00185">
    <property type="entry name" value="ARM"/>
    <property type="match status" value="3"/>
</dbReference>
<keyword evidence="8" id="KW-0488">Methylation</keyword>
<dbReference type="GO" id="GO:0005634">
    <property type="term" value="C:nucleus"/>
    <property type="evidence" value="ECO:0007669"/>
    <property type="project" value="UniProtKB-SubCell"/>
</dbReference>
<dbReference type="PROSITE" id="PS50176">
    <property type="entry name" value="ARM_REPEAT"/>
    <property type="match status" value="2"/>
</dbReference>
<protein>
    <recommendedName>
        <fullName evidence="17">Plakophilin-3</fullName>
    </recommendedName>
</protein>
<dbReference type="FunFam" id="1.25.10.10:FF:000199">
    <property type="entry name" value="plakophilin-3"/>
    <property type="match status" value="1"/>
</dbReference>
<keyword evidence="11" id="KW-0677">Repeat</keyword>
<dbReference type="GO" id="GO:0045785">
    <property type="term" value="P:positive regulation of cell adhesion"/>
    <property type="evidence" value="ECO:0007669"/>
    <property type="project" value="UniProtKB-ARBA"/>
</dbReference>
<dbReference type="Pfam" id="PF00514">
    <property type="entry name" value="Arm"/>
    <property type="match status" value="2"/>
</dbReference>
<dbReference type="Gene3D" id="1.25.10.10">
    <property type="entry name" value="Leucine-rich Repeat Variant"/>
    <property type="match status" value="1"/>
</dbReference>
<evidence type="ECO:0000256" key="18">
    <source>
        <dbReference type="PROSITE-ProRule" id="PRU00259"/>
    </source>
</evidence>
<feature type="compositionally biased region" description="Low complexity" evidence="19">
    <location>
        <begin position="78"/>
        <end position="91"/>
    </location>
</feature>
<feature type="repeat" description="ARM" evidence="18">
    <location>
        <begin position="332"/>
        <end position="363"/>
    </location>
</feature>
<evidence type="ECO:0000256" key="17">
    <source>
        <dbReference type="ARBA" id="ARBA00069719"/>
    </source>
</evidence>
<organism evidence="20 21">
    <name type="scientific">Machaerirhynchus nigripectus</name>
    <dbReference type="NCBI Taxonomy" id="1160894"/>
    <lineage>
        <taxon>Eukaryota</taxon>
        <taxon>Metazoa</taxon>
        <taxon>Chordata</taxon>
        <taxon>Craniata</taxon>
        <taxon>Vertebrata</taxon>
        <taxon>Euteleostomi</taxon>
        <taxon>Archelosauria</taxon>
        <taxon>Archosauria</taxon>
        <taxon>Dinosauria</taxon>
        <taxon>Saurischia</taxon>
        <taxon>Theropoda</taxon>
        <taxon>Coelurosauria</taxon>
        <taxon>Aves</taxon>
        <taxon>Neognathae</taxon>
        <taxon>Neoaves</taxon>
        <taxon>Telluraves</taxon>
        <taxon>Australaves</taxon>
        <taxon>Passeriformes</taxon>
        <taxon>Corvoidea</taxon>
        <taxon>Dicruridae</taxon>
        <taxon>Machaerirhynchus</taxon>
    </lineage>
</organism>
<evidence type="ECO:0000256" key="4">
    <source>
        <dbReference type="ARBA" id="ARBA00004536"/>
    </source>
</evidence>
<evidence type="ECO:0000256" key="9">
    <source>
        <dbReference type="ARBA" id="ARBA00022490"/>
    </source>
</evidence>
<evidence type="ECO:0000256" key="8">
    <source>
        <dbReference type="ARBA" id="ARBA00022481"/>
    </source>
</evidence>
<dbReference type="GO" id="GO:0001533">
    <property type="term" value="C:cornified envelope"/>
    <property type="evidence" value="ECO:0007669"/>
    <property type="project" value="UniProtKB-ARBA"/>
</dbReference>
<dbReference type="GO" id="GO:0030057">
    <property type="term" value="C:desmosome"/>
    <property type="evidence" value="ECO:0007669"/>
    <property type="project" value="UniProtKB-SubCell"/>
</dbReference>
<evidence type="ECO:0000256" key="6">
    <source>
        <dbReference type="ARBA" id="ARBA00005462"/>
    </source>
</evidence>
<dbReference type="AlphaFoldDB" id="A0A7K6JHB6"/>
<feature type="repeat" description="ARM" evidence="18">
    <location>
        <begin position="290"/>
        <end position="333"/>
    </location>
</feature>
<dbReference type="SUPFAM" id="SSF48371">
    <property type="entry name" value="ARM repeat"/>
    <property type="match status" value="1"/>
</dbReference>
<dbReference type="InterPro" id="IPR028435">
    <property type="entry name" value="Plakophilin/d_Catenin"/>
</dbReference>
<keyword evidence="21" id="KW-1185">Reference proteome</keyword>
<keyword evidence="14" id="KW-0965">Cell junction</keyword>
<keyword evidence="16" id="KW-0539">Nucleus</keyword>
<evidence type="ECO:0000256" key="5">
    <source>
        <dbReference type="ARBA" id="ARBA00004568"/>
    </source>
</evidence>
<sequence length="725" mass="79708">MQETNAFLLSALQPEAGVCSLALPSDRQLDERGREAAEAQRLRSARVQEQVRIRMMLRGQAPARPEDLADGTRGGQYSSTLRSSFSSRSQSNGVDPKASPLAKKDFGTLRGSGWSSRSAVDLTPHKRVAAIGNGGPAKGHAYLAGYAASQAAVDGAEGPPSRTIRAPAMRTLQRFQSNNRSRLSAGSFGTVPTGGGGAFLGLGEHSSRAPSVRSLAESGHHLAEPRAMEMYNGHGALLGHHAGGFDDIDLPSAVKYLIASDPNLQVLGAAYLQHKCYSDSSAKKQARSLQAMPKLVKLFNSPNQEVQRHATGAMRNLIYDNAENKLALVEENGIYELMRTLREPDDELRKNVTGILWNLSSSDNLKDRLARDTLEQLTDLVLVPLSGLGGSGVIQQNPSEAEIFYNSTGFLRNLSSASQQTRQKMRECHGLVDSMIHYVNSSLEVGKSEDKSVENAVCVLRNLSYRLYDEMPPSSLQRLEGHRRNAGGTVTGELVGCFSPQSKKAREHYLNADIVTFTEVSKDPKGMEWLWNPQIVGIYNRLLQRCELNKHTTEAASGALQNITAGDRRWAGVLSRLALEQERILNPVLDRVRTADHHQLRSLTGLIRNLSRHARNKDEMSTKVVSHLIEKLPGSAGDKAPPADVIVNIIAVLNNLVVESPMAARDIVYFDGLRKLFFIKKRRDSSDNEKSSRAAASLLGNMWQYTKLHRDFKMKGYRKEDFLSL</sequence>
<dbReference type="InterPro" id="IPR011989">
    <property type="entry name" value="ARM-like"/>
</dbReference>
<keyword evidence="12" id="KW-0694">RNA-binding</keyword>
<gene>
    <name evidence="20" type="primary">Pkp3</name>
    <name evidence="20" type="ORF">MACNIG_R13013</name>
</gene>
<dbReference type="GO" id="GO:0002159">
    <property type="term" value="P:desmosome assembly"/>
    <property type="evidence" value="ECO:0007669"/>
    <property type="project" value="UniProtKB-ARBA"/>
</dbReference>
<evidence type="ECO:0000256" key="16">
    <source>
        <dbReference type="ARBA" id="ARBA00023242"/>
    </source>
</evidence>
<dbReference type="InterPro" id="IPR016024">
    <property type="entry name" value="ARM-type_fold"/>
</dbReference>
<evidence type="ECO:0000256" key="7">
    <source>
        <dbReference type="ARBA" id="ARBA00022475"/>
    </source>
</evidence>
<evidence type="ECO:0000256" key="13">
    <source>
        <dbReference type="ARBA" id="ARBA00022889"/>
    </source>
</evidence>
<evidence type="ECO:0000256" key="2">
    <source>
        <dbReference type="ARBA" id="ARBA00004202"/>
    </source>
</evidence>
<keyword evidence="7" id="KW-1003">Cell membrane</keyword>
<comment type="similarity">
    <text evidence="6">Belongs to the beta-catenin family.</text>
</comment>
<dbReference type="GO" id="GO:0010468">
    <property type="term" value="P:regulation of gene expression"/>
    <property type="evidence" value="ECO:0007669"/>
    <property type="project" value="UniProtKB-ARBA"/>
</dbReference>
<dbReference type="GO" id="GO:0005912">
    <property type="term" value="C:adherens junction"/>
    <property type="evidence" value="ECO:0007669"/>
    <property type="project" value="UniProtKB-SubCell"/>
</dbReference>
<evidence type="ECO:0000256" key="15">
    <source>
        <dbReference type="ARBA" id="ARBA00023136"/>
    </source>
</evidence>
<keyword evidence="10" id="KW-0597">Phosphoprotein</keyword>
<dbReference type="GO" id="GO:0098609">
    <property type="term" value="P:cell-cell adhesion"/>
    <property type="evidence" value="ECO:0007669"/>
    <property type="project" value="InterPro"/>
</dbReference>
<evidence type="ECO:0000313" key="21">
    <source>
        <dbReference type="Proteomes" id="UP000574967"/>
    </source>
</evidence>
<accession>A0A7K6JHB6</accession>
<dbReference type="Proteomes" id="UP000574967">
    <property type="component" value="Unassembled WGS sequence"/>
</dbReference>
<keyword evidence="15" id="KW-0472">Membrane</keyword>
<evidence type="ECO:0000256" key="11">
    <source>
        <dbReference type="ARBA" id="ARBA00022737"/>
    </source>
</evidence>
<proteinExistence type="inferred from homology"/>
<dbReference type="GO" id="GO:0003723">
    <property type="term" value="F:RNA binding"/>
    <property type="evidence" value="ECO:0007669"/>
    <property type="project" value="UniProtKB-KW"/>
</dbReference>
<keyword evidence="9" id="KW-0963">Cytoplasm</keyword>
<comment type="caution">
    <text evidence="20">The sequence shown here is derived from an EMBL/GenBank/DDBJ whole genome shotgun (WGS) entry which is preliminary data.</text>
</comment>
<dbReference type="PANTHER" id="PTHR10372:SF1">
    <property type="entry name" value="PLAKOPHILIN-3"/>
    <property type="match status" value="1"/>
</dbReference>
<evidence type="ECO:0000256" key="3">
    <source>
        <dbReference type="ARBA" id="ARBA00004496"/>
    </source>
</evidence>
<dbReference type="GO" id="GO:0022407">
    <property type="term" value="P:regulation of cell-cell adhesion"/>
    <property type="evidence" value="ECO:0007669"/>
    <property type="project" value="UniProtKB-ARBA"/>
</dbReference>
<evidence type="ECO:0000256" key="10">
    <source>
        <dbReference type="ARBA" id="ARBA00022553"/>
    </source>
</evidence>
<comment type="subcellular location">
    <subcellularLocation>
        <location evidence="4">Cell junction</location>
        <location evidence="4">Adherens junction</location>
    </subcellularLocation>
    <subcellularLocation>
        <location evidence="5">Cell junction</location>
        <location evidence="5">Desmosome</location>
    </subcellularLocation>
    <subcellularLocation>
        <location evidence="2">Cell membrane</location>
        <topology evidence="2">Peripheral membrane protein</topology>
    </subcellularLocation>
    <subcellularLocation>
        <location evidence="3">Cytoplasm</location>
    </subcellularLocation>
    <subcellularLocation>
        <location evidence="1">Nucleus</location>
    </subcellularLocation>
</comment>
<feature type="non-terminal residue" evidence="20">
    <location>
        <position position="1"/>
    </location>
</feature>
<evidence type="ECO:0000313" key="20">
    <source>
        <dbReference type="EMBL" id="NWV99121.1"/>
    </source>
</evidence>
<evidence type="ECO:0000256" key="1">
    <source>
        <dbReference type="ARBA" id="ARBA00004123"/>
    </source>
</evidence>
<dbReference type="EMBL" id="VZRQ01009783">
    <property type="protein sequence ID" value="NWV99121.1"/>
    <property type="molecule type" value="Genomic_DNA"/>
</dbReference>
<name>A0A7K6JHB6_9CORV</name>
<keyword evidence="13" id="KW-0130">Cell adhesion</keyword>
<reference evidence="20 21" key="1">
    <citation type="submission" date="2019-09" db="EMBL/GenBank/DDBJ databases">
        <title>Bird 10,000 Genomes (B10K) Project - Family phase.</title>
        <authorList>
            <person name="Zhang G."/>
        </authorList>
    </citation>
    <scope>NUCLEOTIDE SEQUENCE [LARGE SCALE GENOMIC DNA]</scope>
    <source>
        <strain evidence="20">B10K-DU-029-43</strain>
        <tissue evidence="20">Heart</tissue>
    </source>
</reference>
<dbReference type="PANTHER" id="PTHR10372">
    <property type="entry name" value="PLAKOPHILLIN-RELATED"/>
    <property type="match status" value="1"/>
</dbReference>
<feature type="region of interest" description="Disordered" evidence="19">
    <location>
        <begin position="57"/>
        <end position="118"/>
    </location>
</feature>
<feature type="non-terminal residue" evidence="20">
    <location>
        <position position="725"/>
    </location>
</feature>
<evidence type="ECO:0000256" key="14">
    <source>
        <dbReference type="ARBA" id="ARBA00022949"/>
    </source>
</evidence>